<dbReference type="GeneID" id="20327465"/>
<name>A0A074ZRU5_OPIVI</name>
<reference evidence="1 2" key="1">
    <citation type="submission" date="2013-11" db="EMBL/GenBank/DDBJ databases">
        <title>Opisthorchis viverrini - life in the bile duct.</title>
        <authorList>
            <person name="Young N.D."/>
            <person name="Nagarajan N."/>
            <person name="Lin S.J."/>
            <person name="Korhonen P.K."/>
            <person name="Jex A.R."/>
            <person name="Hall R.S."/>
            <person name="Safavi-Hemami H."/>
            <person name="Kaewkong W."/>
            <person name="Bertrand D."/>
            <person name="Gao S."/>
            <person name="Seet Q."/>
            <person name="Wongkham S."/>
            <person name="Teh B.T."/>
            <person name="Wongkham C."/>
            <person name="Intapan P.M."/>
            <person name="Maleewong W."/>
            <person name="Yang X."/>
            <person name="Hu M."/>
            <person name="Wang Z."/>
            <person name="Hofmann A."/>
            <person name="Sternberg P.W."/>
            <person name="Tan P."/>
            <person name="Wang J."/>
            <person name="Gasser R.B."/>
        </authorList>
    </citation>
    <scope>NUCLEOTIDE SEQUENCE [LARGE SCALE GENOMIC DNA]</scope>
</reference>
<keyword evidence="2" id="KW-1185">Reference proteome</keyword>
<feature type="non-terminal residue" evidence="1">
    <location>
        <position position="1"/>
    </location>
</feature>
<evidence type="ECO:0000313" key="2">
    <source>
        <dbReference type="Proteomes" id="UP000054324"/>
    </source>
</evidence>
<evidence type="ECO:0000313" key="1">
    <source>
        <dbReference type="EMBL" id="KER29831.1"/>
    </source>
</evidence>
<proteinExistence type="predicted"/>
<dbReference type="EMBL" id="KL596671">
    <property type="protein sequence ID" value="KER29831.1"/>
    <property type="molecule type" value="Genomic_DNA"/>
</dbReference>
<dbReference type="Proteomes" id="UP000054324">
    <property type="component" value="Unassembled WGS sequence"/>
</dbReference>
<organism evidence="1 2">
    <name type="scientific">Opisthorchis viverrini</name>
    <name type="common">Southeast Asian liver fluke</name>
    <dbReference type="NCBI Taxonomy" id="6198"/>
    <lineage>
        <taxon>Eukaryota</taxon>
        <taxon>Metazoa</taxon>
        <taxon>Spiralia</taxon>
        <taxon>Lophotrochozoa</taxon>
        <taxon>Platyhelminthes</taxon>
        <taxon>Trematoda</taxon>
        <taxon>Digenea</taxon>
        <taxon>Opisthorchiida</taxon>
        <taxon>Opisthorchiata</taxon>
        <taxon>Opisthorchiidae</taxon>
        <taxon>Opisthorchis</taxon>
    </lineage>
</organism>
<protein>
    <submittedName>
        <fullName evidence="1">Uncharacterized protein</fullName>
    </submittedName>
</protein>
<dbReference type="AlphaFoldDB" id="A0A074ZRU5"/>
<accession>A0A074ZRU5</accession>
<dbReference type="KEGG" id="ovi:T265_13298"/>
<dbReference type="RefSeq" id="XP_009166450.1">
    <property type="nucleotide sequence ID" value="XM_009168186.1"/>
</dbReference>
<dbReference type="CTD" id="20327465"/>
<sequence length="67" mass="7420">GAKWQNSHKAVTGISKFSGSFRSVVAKLYEIVLLCNIARNEGEISSYPTNSKTYRLVKDVSNATDRL</sequence>
<gene>
    <name evidence="1" type="ORF">T265_13298</name>
</gene>
<feature type="non-terminal residue" evidence="1">
    <location>
        <position position="67"/>
    </location>
</feature>